<keyword evidence="1" id="KW-0812">Transmembrane</keyword>
<comment type="caution">
    <text evidence="2">The sequence shown here is derived from an EMBL/GenBank/DDBJ whole genome shotgun (WGS) entry which is preliminary data.</text>
</comment>
<accession>A0A2V0RKV4</accession>
<evidence type="ECO:0000313" key="2">
    <source>
        <dbReference type="EMBL" id="GBH22242.1"/>
    </source>
</evidence>
<keyword evidence="1" id="KW-1133">Transmembrane helix</keyword>
<name>A0A2V0RKV4_9ZZZZ</name>
<sequence length="320" mass="36401">MNYTKMMEDRCRAIHMADRTTWIDGGVGLLQSMLALGTAWYVQDLPLHRVWATQDEDYESLADLEEGKFYSPTGTTEFRDLTVEIAEVAAGILRDVIVNLDHVDRWGQEVKTISEFWCERYCKGAYSDNDEGVQAKHVLDSFLKEYKEYGTGLGLVWRFASFNGMPTVQWTVGNWSGLLRPFVTDLSDEKPEMVHTHKCLCMQCGLDLDASEEIFFLDEGKPSATDSVKCGCGKGVKTRFILATSGKRGLSKFTTNQPGSYGAVETTLHLPGCTNPYCSMPNRAITRRLFDQRGNDWRKLKQNVFRMEAREKARRKRRGK</sequence>
<keyword evidence="1" id="KW-0472">Membrane</keyword>
<dbReference type="EMBL" id="BDQA01000798">
    <property type="protein sequence ID" value="GBH22242.1"/>
    <property type="molecule type" value="Genomic_RNA"/>
</dbReference>
<organism evidence="2">
    <name type="scientific">viral metagenome</name>
    <dbReference type="NCBI Taxonomy" id="1070528"/>
    <lineage>
        <taxon>unclassified sequences</taxon>
        <taxon>metagenomes</taxon>
        <taxon>organismal metagenomes</taxon>
    </lineage>
</organism>
<feature type="transmembrane region" description="Helical" evidence="1">
    <location>
        <begin position="21"/>
        <end position="42"/>
    </location>
</feature>
<reference evidence="2" key="1">
    <citation type="submission" date="2017-04" db="EMBL/GenBank/DDBJ databases">
        <title>Unveiling RNA virosphere associated with marine microorganisms.</title>
        <authorList>
            <person name="Urayama S."/>
            <person name="Takaki Y."/>
            <person name="Nishi S."/>
            <person name="Yoshida Y."/>
            <person name="Deguchi S."/>
            <person name="Takai K."/>
            <person name="Nunoura T."/>
        </authorList>
    </citation>
    <scope>NUCLEOTIDE SEQUENCE</scope>
</reference>
<dbReference type="AlphaFoldDB" id="A0A2V0RKV4"/>
<proteinExistence type="predicted"/>
<protein>
    <submittedName>
        <fullName evidence="2">Uncharacterized protein</fullName>
    </submittedName>
</protein>
<evidence type="ECO:0000256" key="1">
    <source>
        <dbReference type="SAM" id="Phobius"/>
    </source>
</evidence>